<dbReference type="EC" id="5.1.1.-" evidence="8"/>
<evidence type="ECO:0000256" key="8">
    <source>
        <dbReference type="RuleBase" id="RU366006"/>
    </source>
</evidence>
<dbReference type="GO" id="GO:0000287">
    <property type="term" value="F:magnesium ion binding"/>
    <property type="evidence" value="ECO:0007669"/>
    <property type="project" value="UniProtKB-ARBA"/>
</dbReference>
<dbReference type="Pfam" id="PF13378">
    <property type="entry name" value="MR_MLE_C"/>
    <property type="match status" value="1"/>
</dbReference>
<dbReference type="InterPro" id="IPR029017">
    <property type="entry name" value="Enolase-like_N"/>
</dbReference>
<dbReference type="Pfam" id="PF02746">
    <property type="entry name" value="MR_MLE_N"/>
    <property type="match status" value="1"/>
</dbReference>
<dbReference type="OrthoDB" id="9775391at2"/>
<dbReference type="GO" id="GO:0016855">
    <property type="term" value="F:racemase and epimerase activity, acting on amino acids and derivatives"/>
    <property type="evidence" value="ECO:0007669"/>
    <property type="project" value="UniProtKB-UniRule"/>
</dbReference>
<keyword evidence="4 8" id="KW-0413">Isomerase</keyword>
<feature type="binding site" evidence="7">
    <location>
        <position position="219"/>
    </location>
    <ligand>
        <name>Mg(2+)</name>
        <dbReference type="ChEBI" id="CHEBI:18420"/>
    </ligand>
</feature>
<dbReference type="EMBL" id="CP022437">
    <property type="protein sequence ID" value="ASN04079.1"/>
    <property type="molecule type" value="Genomic_DNA"/>
</dbReference>
<evidence type="ECO:0000313" key="10">
    <source>
        <dbReference type="EMBL" id="ASN04079.1"/>
    </source>
</evidence>
<keyword evidence="3 7" id="KW-0460">Magnesium</keyword>
<evidence type="ECO:0000256" key="5">
    <source>
        <dbReference type="PIRSR" id="PIRSR634603-1"/>
    </source>
</evidence>
<name>A0A221M8X0_9BACI</name>
<comment type="cofactor">
    <cofactor evidence="7 8">
        <name>Mg(2+)</name>
        <dbReference type="ChEBI" id="CHEBI:18420"/>
    </cofactor>
    <text evidence="7 8">Binds 1 Mg(2+) ion per subunit.</text>
</comment>
<sequence length="367" mass="39929">MNIEKIETNHLAVPLHTPFKTALRTVTVAETVVVKMSCDNGVVGYGEAPPTHVITGDSLASIDYAVSKIIAPLVIGQSLLHSEQIFEKIHTAIVGNSSAKAAVDMALYDCLAQHANLPLAQFLGGYHKKIETDYTVSVNSPDQMASDAEDYCKQGFTILKVKVGKDEIIADIKRITAIREKIGNDVLIRLDANQGWKPKEAVKAINEMEKNGLQIELVEQPVKAHDIEGLKYVTDNTDTMIMADESVFSARDAKRILETRSADLINIKLMKAGGIHEAMKIAKLADICGIECMVGSMIETKIGITAAANFAASQPNITRFDFDAPLMLTGDVIEGGIVYEGKRIHLNDTPGLGIKKLTDEFLQKGIE</sequence>
<accession>A0A221M8X0</accession>
<dbReference type="SMART" id="SM00922">
    <property type="entry name" value="MR_MLE"/>
    <property type="match status" value="1"/>
</dbReference>
<feature type="active site" description="Proton acceptor; specific for (S)-substrate epimerization" evidence="5">
    <location>
        <position position="268"/>
    </location>
</feature>
<organism evidence="10 11">
    <name type="scientific">Virgibacillus necropolis</name>
    <dbReference type="NCBI Taxonomy" id="163877"/>
    <lineage>
        <taxon>Bacteria</taxon>
        <taxon>Bacillati</taxon>
        <taxon>Bacillota</taxon>
        <taxon>Bacilli</taxon>
        <taxon>Bacillales</taxon>
        <taxon>Bacillaceae</taxon>
        <taxon>Virgibacillus</taxon>
    </lineage>
</organism>
<comment type="similarity">
    <text evidence="1 8">Belongs to the mandelate racemase/muconate lactonizing enzyme family.</text>
</comment>
<dbReference type="InterPro" id="IPR034603">
    <property type="entry name" value="Dipeptide_epimerase"/>
</dbReference>
<dbReference type="Proteomes" id="UP000204391">
    <property type="component" value="Chromosome"/>
</dbReference>
<dbReference type="SFLD" id="SFLDG00180">
    <property type="entry name" value="muconate_cycloisomerase"/>
    <property type="match status" value="2"/>
</dbReference>
<feature type="binding site" evidence="7">
    <location>
        <position position="191"/>
    </location>
    <ligand>
        <name>Mg(2+)</name>
        <dbReference type="ChEBI" id="CHEBI:18420"/>
    </ligand>
</feature>
<feature type="binding site" evidence="6">
    <location>
        <position position="135"/>
    </location>
    <ligand>
        <name>substrate</name>
    </ligand>
</feature>
<evidence type="ECO:0000259" key="9">
    <source>
        <dbReference type="SMART" id="SM00922"/>
    </source>
</evidence>
<dbReference type="InterPro" id="IPR036849">
    <property type="entry name" value="Enolase-like_C_sf"/>
</dbReference>
<dbReference type="InterPro" id="IPR013341">
    <property type="entry name" value="Mandelate_racemase_N_dom"/>
</dbReference>
<dbReference type="FunFam" id="3.30.390.10:FF:000009">
    <property type="entry name" value="Hydrophobic dipeptide epimerase"/>
    <property type="match status" value="1"/>
</dbReference>
<feature type="binding site" evidence="6">
    <location>
        <position position="296"/>
    </location>
    <ligand>
        <name>substrate</name>
    </ligand>
</feature>
<reference evidence="10 11" key="1">
    <citation type="journal article" date="2003" name="Int. J. Syst. Evol. Microbiol.">
        <title>Virgibacillus carmonensis sp. nov., Virgibacillus necropolis sp. nov. and Virgibacillus picturae sp. nov., three novel species isolated from deteriorated mural paintings, transfer of the species of the genus salibacillus to Virgibacillus, as Virgibacillus marismortui comb. nov. and Virgibacillus salexigens comb. nov., and emended description of the genus Virgibacillus.</title>
        <authorList>
            <person name="Heyrman J."/>
            <person name="Logan N.A."/>
            <person name="Busse H.J."/>
            <person name="Balcaen A."/>
            <person name="Lebbe L."/>
            <person name="Rodriguez-Diaz M."/>
            <person name="Swings J."/>
            <person name="De Vos P."/>
        </authorList>
    </citation>
    <scope>NUCLEOTIDE SEQUENCE [LARGE SCALE GENOMIC DNA]</scope>
    <source>
        <strain evidence="10 11">LMG 19488</strain>
    </source>
</reference>
<evidence type="ECO:0000256" key="1">
    <source>
        <dbReference type="ARBA" id="ARBA00008031"/>
    </source>
</evidence>
<dbReference type="SUPFAM" id="SSF51604">
    <property type="entry name" value="Enolase C-terminal domain-like"/>
    <property type="match status" value="1"/>
</dbReference>
<dbReference type="AlphaFoldDB" id="A0A221M8X0"/>
<dbReference type="Gene3D" id="3.20.20.120">
    <property type="entry name" value="Enolase-like C-terminal domain"/>
    <property type="match status" value="1"/>
</dbReference>
<proteinExistence type="inferred from homology"/>
<dbReference type="RefSeq" id="WP_089530649.1">
    <property type="nucleotide sequence ID" value="NZ_CP022437.1"/>
</dbReference>
<evidence type="ECO:0000313" key="11">
    <source>
        <dbReference type="Proteomes" id="UP000204391"/>
    </source>
</evidence>
<feature type="domain" description="Mandelate racemase/muconate lactonizing enzyme C-terminal" evidence="9">
    <location>
        <begin position="141"/>
        <end position="240"/>
    </location>
</feature>
<dbReference type="InterPro" id="IPR013342">
    <property type="entry name" value="Mandelate_racemase_C"/>
</dbReference>
<evidence type="ECO:0000256" key="6">
    <source>
        <dbReference type="PIRSR" id="PIRSR634603-2"/>
    </source>
</evidence>
<feature type="binding site" evidence="6">
    <location>
        <position position="24"/>
    </location>
    <ligand>
        <name>substrate</name>
    </ligand>
</feature>
<feature type="binding site" evidence="6">
    <location>
        <position position="298"/>
    </location>
    <ligand>
        <name>substrate</name>
    </ligand>
</feature>
<dbReference type="Gene3D" id="3.30.390.10">
    <property type="entry name" value="Enolase-like, N-terminal domain"/>
    <property type="match status" value="1"/>
</dbReference>
<dbReference type="SFLD" id="SFLDS00001">
    <property type="entry name" value="Enolase"/>
    <property type="match status" value="2"/>
</dbReference>
<evidence type="ECO:0000256" key="2">
    <source>
        <dbReference type="ARBA" id="ARBA00022723"/>
    </source>
</evidence>
<dbReference type="KEGG" id="vne:CFK40_03205"/>
<feature type="binding site" evidence="6">
    <location>
        <position position="160"/>
    </location>
    <ligand>
        <name>substrate</name>
    </ligand>
</feature>
<dbReference type="SUPFAM" id="SSF54826">
    <property type="entry name" value="Enolase N-terminal domain-like"/>
    <property type="match status" value="1"/>
</dbReference>
<dbReference type="SFLD" id="SFLDF00010">
    <property type="entry name" value="dipeptide_epimerase"/>
    <property type="match status" value="1"/>
</dbReference>
<feature type="binding site" evidence="6">
    <location>
        <position position="323"/>
    </location>
    <ligand>
        <name>substrate</name>
    </ligand>
</feature>
<feature type="binding site" evidence="7">
    <location>
        <position position="244"/>
    </location>
    <ligand>
        <name>Mg(2+)</name>
        <dbReference type="ChEBI" id="CHEBI:18420"/>
    </ligand>
</feature>
<dbReference type="InterPro" id="IPR029065">
    <property type="entry name" value="Enolase_C-like"/>
</dbReference>
<evidence type="ECO:0000256" key="4">
    <source>
        <dbReference type="ARBA" id="ARBA00023235"/>
    </source>
</evidence>
<gene>
    <name evidence="10" type="ORF">CFK40_03205</name>
</gene>
<dbReference type="PANTHER" id="PTHR48073">
    <property type="entry name" value="O-SUCCINYLBENZOATE SYNTHASE-RELATED"/>
    <property type="match status" value="1"/>
</dbReference>
<keyword evidence="2 7" id="KW-0479">Metal-binding</keyword>
<dbReference type="SFLD" id="SFLDF00009">
    <property type="entry name" value="o-succinylbenzoate_synthase"/>
    <property type="match status" value="1"/>
</dbReference>
<dbReference type="CDD" id="cd03319">
    <property type="entry name" value="L-Ala-DL-Glu_epimerase"/>
    <property type="match status" value="1"/>
</dbReference>
<protein>
    <recommendedName>
        <fullName evidence="8">Dipeptide epimerase</fullName>
        <ecNumber evidence="8">5.1.1.-</ecNumber>
    </recommendedName>
</protein>
<dbReference type="PANTHER" id="PTHR48073:SF2">
    <property type="entry name" value="O-SUCCINYLBENZOATE SYNTHASE"/>
    <property type="match status" value="1"/>
</dbReference>
<evidence type="ECO:0000256" key="3">
    <source>
        <dbReference type="ARBA" id="ARBA00022842"/>
    </source>
</evidence>
<keyword evidence="11" id="KW-1185">Reference proteome</keyword>
<feature type="active site" description="Proton acceptor; specific for (R)-substrate epimerization" evidence="5">
    <location>
        <position position="162"/>
    </location>
</feature>
<feature type="binding site" evidence="6">
    <location>
        <position position="321"/>
    </location>
    <ligand>
        <name>substrate</name>
    </ligand>
</feature>
<evidence type="ECO:0000256" key="7">
    <source>
        <dbReference type="PIRSR" id="PIRSR634603-3"/>
    </source>
</evidence>
<dbReference type="GO" id="GO:0006518">
    <property type="term" value="P:peptide metabolic process"/>
    <property type="evidence" value="ECO:0007669"/>
    <property type="project" value="UniProtKB-ARBA"/>
</dbReference>